<dbReference type="Proteomes" id="UP000193144">
    <property type="component" value="Unassembled WGS sequence"/>
</dbReference>
<comment type="caution">
    <text evidence="3">The sequence shown here is derived from an EMBL/GenBank/DDBJ whole genome shotgun (WGS) entry which is preliminary data.</text>
</comment>
<dbReference type="PANTHER" id="PTHR34706:SF1">
    <property type="entry name" value="VWFA DOMAIN-CONTAINING PROTEIN"/>
    <property type="match status" value="1"/>
</dbReference>
<dbReference type="SUPFAM" id="SSF56112">
    <property type="entry name" value="Protein kinase-like (PK-like)"/>
    <property type="match status" value="1"/>
</dbReference>
<evidence type="ECO:0000313" key="3">
    <source>
        <dbReference type="EMBL" id="ORY12544.1"/>
    </source>
</evidence>
<dbReference type="InterPro" id="IPR000719">
    <property type="entry name" value="Prot_kinase_dom"/>
</dbReference>
<evidence type="ECO:0000313" key="4">
    <source>
        <dbReference type="Proteomes" id="UP000193144"/>
    </source>
</evidence>
<evidence type="ECO:0000256" key="1">
    <source>
        <dbReference type="SAM" id="MobiDB-lite"/>
    </source>
</evidence>
<dbReference type="Pfam" id="PF00069">
    <property type="entry name" value="Pkinase"/>
    <property type="match status" value="1"/>
</dbReference>
<dbReference type="STRING" id="1231657.A0A1Y1ZQR3"/>
<evidence type="ECO:0000259" key="2">
    <source>
        <dbReference type="PROSITE" id="PS50011"/>
    </source>
</evidence>
<gene>
    <name evidence="3" type="ORF">BCR34DRAFT_298690</name>
</gene>
<feature type="region of interest" description="Disordered" evidence="1">
    <location>
        <begin position="610"/>
        <end position="630"/>
    </location>
</feature>
<dbReference type="EMBL" id="MCFA01000050">
    <property type="protein sequence ID" value="ORY12544.1"/>
    <property type="molecule type" value="Genomic_DNA"/>
</dbReference>
<dbReference type="GO" id="GO:0004672">
    <property type="term" value="F:protein kinase activity"/>
    <property type="evidence" value="ECO:0007669"/>
    <property type="project" value="InterPro"/>
</dbReference>
<keyword evidence="4" id="KW-1185">Reference proteome</keyword>
<name>A0A1Y1ZQR3_9PLEO</name>
<feature type="compositionally biased region" description="Basic and acidic residues" evidence="1">
    <location>
        <begin position="660"/>
        <end position="674"/>
    </location>
</feature>
<dbReference type="PANTHER" id="PTHR34706">
    <property type="entry name" value="SLR1338 PROTEIN"/>
    <property type="match status" value="1"/>
</dbReference>
<reference evidence="3 4" key="1">
    <citation type="submission" date="2016-07" db="EMBL/GenBank/DDBJ databases">
        <title>Pervasive Adenine N6-methylation of Active Genes in Fungi.</title>
        <authorList>
            <consortium name="DOE Joint Genome Institute"/>
            <person name="Mondo S.J."/>
            <person name="Dannebaum R.O."/>
            <person name="Kuo R.C."/>
            <person name="Labutti K."/>
            <person name="Haridas S."/>
            <person name="Kuo A."/>
            <person name="Salamov A."/>
            <person name="Ahrendt S.R."/>
            <person name="Lipzen A."/>
            <person name="Sullivan W."/>
            <person name="Andreopoulos W.B."/>
            <person name="Clum A."/>
            <person name="Lindquist E."/>
            <person name="Daum C."/>
            <person name="Ramamoorthy G.K."/>
            <person name="Gryganskyi A."/>
            <person name="Culley D."/>
            <person name="Magnuson J.K."/>
            <person name="James T.Y."/>
            <person name="O'Malley M.A."/>
            <person name="Stajich J.E."/>
            <person name="Spatafora J.W."/>
            <person name="Visel A."/>
            <person name="Grigoriev I.V."/>
        </authorList>
    </citation>
    <scope>NUCLEOTIDE SEQUENCE [LARGE SCALE GENOMIC DNA]</scope>
    <source>
        <strain evidence="3 4">CBS 115471</strain>
    </source>
</reference>
<keyword evidence="3" id="KW-0808">Transferase</keyword>
<feature type="region of interest" description="Disordered" evidence="1">
    <location>
        <begin position="650"/>
        <end position="679"/>
    </location>
</feature>
<dbReference type="GO" id="GO:0005524">
    <property type="term" value="F:ATP binding"/>
    <property type="evidence" value="ECO:0007669"/>
    <property type="project" value="InterPro"/>
</dbReference>
<keyword evidence="3" id="KW-0418">Kinase</keyword>
<dbReference type="AlphaFoldDB" id="A0A1Y1ZQR3"/>
<dbReference type="InterPro" id="IPR011009">
    <property type="entry name" value="Kinase-like_dom_sf"/>
</dbReference>
<dbReference type="OrthoDB" id="9992527at2759"/>
<dbReference type="PROSITE" id="PS50011">
    <property type="entry name" value="PROTEIN_KINASE_DOM"/>
    <property type="match status" value="1"/>
</dbReference>
<sequence length="910" mass="104135">MERTLSRSTTFHQVLVDFAAKVQELSKQAVDDRTYVLVGELRQWMHKPSLTKLDDKYVSNTELLANAAYYHKSHFLPIDSSRILNPGRDCCVIVFSILLDLGFGHLIQTFLTKDIVDGRLPEDLSSLKRKLKSLQDGEQVAELFNQRQWKFCPAIFSRNMESEFFENRIIPICRKKQLGSGGTADVWQIVVQSEFVDKDLRNTLDCDEFASYDDKDFGPCYIFALKTFKEGFFEYYYDEKAAFDGLRSNRGVIRRLGCYSHRVLSYSAASNGHTGGQSQSVEAKDTMNLLLEYGTYDLRLIFGHQLPPVFPKEILAFWEALFEVADAVYGIHEFKTGGREFNGWHADIKPENIICVRGKYKLADPGFARFKKKAQDEGALPRIRLHGGTNTYGAPEVSGQANVHQTIDIWSLGCVFSMAATWVVLGYQGVCQYQQVREQALGTLLHAIQEDTHPLLVSQGFKANAKPQKLDCFHNGSEVLNEITCWHNWLKDSTRKTDPITEAVLDLIGQKMLIRDPKERISSKNLCGELQRIVRSSTKTLRDAMKAEPQEAREKREHLESLLYEIEKEASIQAAETPPSEPTPPFTVGLPVDRDALKVQLEHVTLKKTSHRFETIPGPRSRPNVPDAMFEKPDIVTSDTGGLKELLHHSTTRAESSTADQRERYRHSTFEEPPRTNTAFTNMTHRKTSRGPAAHAYLNAVQARELMDREMKRVLVKKKPRKDEVLSKYFRNRDIKFLVDDAVTMLEHWDEATYLLETLVMKAHGQDDDGLDLMFTNDRREVKNKKDATLFRNAMAIVRPKGEHQVHTNIKTALTPIFNQYLGTVQNASDKNQVNALTIIVLTDGLWEGMRNKNEVDEKIVEFYTLLTKEMKNLMKDRQVSIEFIQFGDDEEAQERLRRLDDDMPYRGVE</sequence>
<dbReference type="SMART" id="SM00220">
    <property type="entry name" value="S_TKc"/>
    <property type="match status" value="1"/>
</dbReference>
<protein>
    <submittedName>
        <fullName evidence="3">Kinase-like domain-containing protein</fullName>
    </submittedName>
</protein>
<organism evidence="3 4">
    <name type="scientific">Clohesyomyces aquaticus</name>
    <dbReference type="NCBI Taxonomy" id="1231657"/>
    <lineage>
        <taxon>Eukaryota</taxon>
        <taxon>Fungi</taxon>
        <taxon>Dikarya</taxon>
        <taxon>Ascomycota</taxon>
        <taxon>Pezizomycotina</taxon>
        <taxon>Dothideomycetes</taxon>
        <taxon>Pleosporomycetidae</taxon>
        <taxon>Pleosporales</taxon>
        <taxon>Lindgomycetaceae</taxon>
        <taxon>Clohesyomyces</taxon>
    </lineage>
</organism>
<feature type="domain" description="Protein kinase" evidence="2">
    <location>
        <begin position="172"/>
        <end position="534"/>
    </location>
</feature>
<accession>A0A1Y1ZQR3</accession>
<proteinExistence type="predicted"/>
<dbReference type="Gene3D" id="1.10.510.10">
    <property type="entry name" value="Transferase(Phosphotransferase) domain 1"/>
    <property type="match status" value="1"/>
</dbReference>